<sequence>MRIFACPDCGGPLHFDNLSCICGASVVYDPHRARFQRSSPHCANRDPIGCSWQAENDGPLCLSCAMTEVIPDTFHGENRELWAEAEAAKRWVLANLARWGWFIGGDSGPKPVFHMLAEQGRGGTASVIMGHDDGLVTINVMEADPAQRAQRRQALGEKLRTMIGHFRHELGHFFFFKRFAPQQGFTDSFRALFGDERGDYDKALETHYSKGPPAGWDERHVTEYASSHPHEDWAESFAHVLHLTDIIDSFAAAGLSSPSLSGAGYDAYRETDPERLIFTGVELGIALNHVNRSMGLGDIYPFVVTPPIREKLGFVHTWLQKPI</sequence>
<dbReference type="InterPro" id="IPR031321">
    <property type="entry name" value="UCP012641"/>
</dbReference>
<dbReference type="AlphaFoldDB" id="A0A4R0PCT4"/>
<accession>A0A4R0PCT4</accession>
<protein>
    <recommendedName>
        <fullName evidence="3">Zinc-ribbon domain-containing protein</fullName>
    </recommendedName>
</protein>
<dbReference type="OrthoDB" id="256753at2"/>
<evidence type="ECO:0000313" key="2">
    <source>
        <dbReference type="Proteomes" id="UP000291301"/>
    </source>
</evidence>
<gene>
    <name evidence="1" type="ORF">E0D97_07030</name>
</gene>
<reference evidence="1 2" key="1">
    <citation type="journal article" date="2015" name="Antonie Van Leeuwenhoek">
        <title>Oricola cellulosilytica gen. nov., sp. nov., a cellulose-degrading bacterium of the family Phyllobacteriaceae isolated from surface seashore water, and emended descriptions of Mesorhizobium loti and Phyllobacterium myrsinacearum.</title>
        <authorList>
            <person name="Hameed A."/>
            <person name="Shahina M."/>
            <person name="Lai W.A."/>
            <person name="Lin S.Y."/>
            <person name="Young L.S."/>
            <person name="Liu Y.C."/>
            <person name="Hsu Y.H."/>
            <person name="Young C.C."/>
        </authorList>
    </citation>
    <scope>NUCLEOTIDE SEQUENCE [LARGE SCALE GENOMIC DNA]</scope>
    <source>
        <strain evidence="1 2">KCTC 52183</strain>
    </source>
</reference>
<dbReference type="Pfam" id="PF15887">
    <property type="entry name" value="Peptidase_Mx"/>
    <property type="match status" value="1"/>
</dbReference>
<evidence type="ECO:0000313" key="1">
    <source>
        <dbReference type="EMBL" id="TCD15282.1"/>
    </source>
</evidence>
<comment type="caution">
    <text evidence="1">The sequence shown here is derived from an EMBL/GenBank/DDBJ whole genome shotgun (WGS) entry which is preliminary data.</text>
</comment>
<dbReference type="Gene3D" id="3.40.390.70">
    <property type="match status" value="1"/>
</dbReference>
<name>A0A4R0PCT4_9HYPH</name>
<organism evidence="1 2">
    <name type="scientific">Oricola cellulosilytica</name>
    <dbReference type="NCBI Taxonomy" id="1429082"/>
    <lineage>
        <taxon>Bacteria</taxon>
        <taxon>Pseudomonadati</taxon>
        <taxon>Pseudomonadota</taxon>
        <taxon>Alphaproteobacteria</taxon>
        <taxon>Hyphomicrobiales</taxon>
        <taxon>Ahrensiaceae</taxon>
        <taxon>Oricola</taxon>
    </lineage>
</organism>
<dbReference type="Proteomes" id="UP000291301">
    <property type="component" value="Unassembled WGS sequence"/>
</dbReference>
<keyword evidence="2" id="KW-1185">Reference proteome</keyword>
<dbReference type="PIRSF" id="PIRSF012641">
    <property type="entry name" value="UCP012641"/>
    <property type="match status" value="1"/>
</dbReference>
<proteinExistence type="predicted"/>
<evidence type="ECO:0008006" key="3">
    <source>
        <dbReference type="Google" id="ProtNLM"/>
    </source>
</evidence>
<dbReference type="EMBL" id="SJST01000002">
    <property type="protein sequence ID" value="TCD15282.1"/>
    <property type="molecule type" value="Genomic_DNA"/>
</dbReference>